<dbReference type="Proteomes" id="UP000237347">
    <property type="component" value="Unassembled WGS sequence"/>
</dbReference>
<keyword evidence="3" id="KW-1185">Reference proteome</keyword>
<proteinExistence type="predicted"/>
<dbReference type="AlphaFoldDB" id="A0AAW0KDP4"/>
<feature type="region of interest" description="Disordered" evidence="1">
    <location>
        <begin position="186"/>
        <end position="206"/>
    </location>
</feature>
<evidence type="ECO:0000313" key="2">
    <source>
        <dbReference type="EMBL" id="KAK7836666.1"/>
    </source>
</evidence>
<reference evidence="2 3" key="1">
    <citation type="journal article" date="2018" name="Sci. Data">
        <title>The draft genome sequence of cork oak.</title>
        <authorList>
            <person name="Ramos A.M."/>
            <person name="Usie A."/>
            <person name="Barbosa P."/>
            <person name="Barros P.M."/>
            <person name="Capote T."/>
            <person name="Chaves I."/>
            <person name="Simoes F."/>
            <person name="Abreu I."/>
            <person name="Carrasquinho I."/>
            <person name="Faro C."/>
            <person name="Guimaraes J.B."/>
            <person name="Mendonca D."/>
            <person name="Nobrega F."/>
            <person name="Rodrigues L."/>
            <person name="Saibo N.J.M."/>
            <person name="Varela M.C."/>
            <person name="Egas C."/>
            <person name="Matos J."/>
            <person name="Miguel C.M."/>
            <person name="Oliveira M.M."/>
            <person name="Ricardo C.P."/>
            <person name="Goncalves S."/>
        </authorList>
    </citation>
    <scope>NUCLEOTIDE SEQUENCE [LARGE SCALE GENOMIC DNA]</scope>
    <source>
        <strain evidence="3">cv. HL8</strain>
    </source>
</reference>
<feature type="region of interest" description="Disordered" evidence="1">
    <location>
        <begin position="121"/>
        <end position="144"/>
    </location>
</feature>
<protein>
    <submittedName>
        <fullName evidence="2">Uncharacterized protein</fullName>
    </submittedName>
</protein>
<dbReference type="EMBL" id="PKMF04000347">
    <property type="protein sequence ID" value="KAK7836666.1"/>
    <property type="molecule type" value="Genomic_DNA"/>
</dbReference>
<name>A0AAW0KDP4_QUESU</name>
<comment type="caution">
    <text evidence="2">The sequence shown here is derived from an EMBL/GenBank/DDBJ whole genome shotgun (WGS) entry which is preliminary data.</text>
</comment>
<sequence length="206" mass="22558">MLHVPKNTTCLALDGFKSDSNSGNEAPNPGDGELPISFMIRVHLQSLIPFSMMIPMPICIHRQRRQKHVDPTLKRRLIHGITAQALTVNGGMEHPDCCFMEKNDGERDKESVRNNGAIAREQSARSARKNGAIVREESTGSSRKNGAIMREELDGSTRNNGAIAREELARSAKNYGAIPREESARTARNYGAITREESGTSESGGS</sequence>
<accession>A0AAW0KDP4</accession>
<gene>
    <name evidence="2" type="ORF">CFP56_022275</name>
</gene>
<organism evidence="2 3">
    <name type="scientific">Quercus suber</name>
    <name type="common">Cork oak</name>
    <dbReference type="NCBI Taxonomy" id="58331"/>
    <lineage>
        <taxon>Eukaryota</taxon>
        <taxon>Viridiplantae</taxon>
        <taxon>Streptophyta</taxon>
        <taxon>Embryophyta</taxon>
        <taxon>Tracheophyta</taxon>
        <taxon>Spermatophyta</taxon>
        <taxon>Magnoliopsida</taxon>
        <taxon>eudicotyledons</taxon>
        <taxon>Gunneridae</taxon>
        <taxon>Pentapetalae</taxon>
        <taxon>rosids</taxon>
        <taxon>fabids</taxon>
        <taxon>Fagales</taxon>
        <taxon>Fagaceae</taxon>
        <taxon>Quercus</taxon>
    </lineage>
</organism>
<evidence type="ECO:0000313" key="3">
    <source>
        <dbReference type="Proteomes" id="UP000237347"/>
    </source>
</evidence>
<evidence type="ECO:0000256" key="1">
    <source>
        <dbReference type="SAM" id="MobiDB-lite"/>
    </source>
</evidence>